<keyword evidence="3 6" id="KW-0479">Metal-binding</keyword>
<name>A0A967F1N4_9PROT</name>
<dbReference type="RefSeq" id="WP_167228791.1">
    <property type="nucleotide sequence ID" value="NZ_JAAQPH010000020.1"/>
</dbReference>
<evidence type="ECO:0000313" key="9">
    <source>
        <dbReference type="Proteomes" id="UP000761264"/>
    </source>
</evidence>
<keyword evidence="9" id="KW-1185">Reference proteome</keyword>
<keyword evidence="2 6" id="KW-0349">Heme</keyword>
<dbReference type="Pfam" id="PF00034">
    <property type="entry name" value="Cytochrom_C"/>
    <property type="match status" value="1"/>
</dbReference>
<dbReference type="InterPro" id="IPR009056">
    <property type="entry name" value="Cyt_c-like_dom"/>
</dbReference>
<feature type="domain" description="Cytochrome c" evidence="7">
    <location>
        <begin position="73"/>
        <end position="174"/>
    </location>
</feature>
<dbReference type="SUPFAM" id="SSF46626">
    <property type="entry name" value="Cytochrome c"/>
    <property type="match status" value="1"/>
</dbReference>
<reference evidence="8" key="1">
    <citation type="submission" date="2020-03" db="EMBL/GenBank/DDBJ databases">
        <title>Genome of Pelagibius litoralis DSM 21314T.</title>
        <authorList>
            <person name="Wang G."/>
        </authorList>
    </citation>
    <scope>NUCLEOTIDE SEQUENCE</scope>
    <source>
        <strain evidence="8">DSM 21314</strain>
    </source>
</reference>
<evidence type="ECO:0000256" key="5">
    <source>
        <dbReference type="ARBA" id="ARBA00023004"/>
    </source>
</evidence>
<dbReference type="InterPro" id="IPR002327">
    <property type="entry name" value="Cyt_c_1A/1B"/>
</dbReference>
<dbReference type="Proteomes" id="UP000761264">
    <property type="component" value="Unassembled WGS sequence"/>
</dbReference>
<dbReference type="PROSITE" id="PS51007">
    <property type="entry name" value="CYTC"/>
    <property type="match status" value="1"/>
</dbReference>
<keyword evidence="5 6" id="KW-0408">Iron</keyword>
<protein>
    <submittedName>
        <fullName evidence="8">Cytochrome c family protein</fullName>
    </submittedName>
</protein>
<evidence type="ECO:0000256" key="2">
    <source>
        <dbReference type="ARBA" id="ARBA00022617"/>
    </source>
</evidence>
<organism evidence="8 9">
    <name type="scientific">Pelagibius litoralis</name>
    <dbReference type="NCBI Taxonomy" id="374515"/>
    <lineage>
        <taxon>Bacteria</taxon>
        <taxon>Pseudomonadati</taxon>
        <taxon>Pseudomonadota</taxon>
        <taxon>Alphaproteobacteria</taxon>
        <taxon>Rhodospirillales</taxon>
        <taxon>Rhodovibrionaceae</taxon>
        <taxon>Pelagibius</taxon>
    </lineage>
</organism>
<keyword evidence="1" id="KW-0813">Transport</keyword>
<dbReference type="Gene3D" id="1.10.760.10">
    <property type="entry name" value="Cytochrome c-like domain"/>
    <property type="match status" value="1"/>
</dbReference>
<dbReference type="GO" id="GO:0009055">
    <property type="term" value="F:electron transfer activity"/>
    <property type="evidence" value="ECO:0007669"/>
    <property type="project" value="InterPro"/>
</dbReference>
<dbReference type="GO" id="GO:0020037">
    <property type="term" value="F:heme binding"/>
    <property type="evidence" value="ECO:0007669"/>
    <property type="project" value="InterPro"/>
</dbReference>
<evidence type="ECO:0000259" key="7">
    <source>
        <dbReference type="PROSITE" id="PS51007"/>
    </source>
</evidence>
<dbReference type="EMBL" id="JAAQPH010000020">
    <property type="protein sequence ID" value="NIA71301.1"/>
    <property type="molecule type" value="Genomic_DNA"/>
</dbReference>
<gene>
    <name evidence="8" type="ORF">HBA54_22125</name>
</gene>
<sequence>MASSLESNKIAAAVLTAGVIAMMSGFAAELLYSPEMLEENVYTVAVADGGDAGATEVAEAPALEPIGPLLASADVANGEKVTRACTACHSFDEGGPTKIGPNLYDIVNRSITAYEGFAFSDALLEKADQVWDYENLNGFLVRPRDWAPGTKMTYAGMRKTSDRADLIAYLRSLSGSPAPLPE</sequence>
<evidence type="ECO:0000256" key="3">
    <source>
        <dbReference type="ARBA" id="ARBA00022723"/>
    </source>
</evidence>
<dbReference type="GO" id="GO:0046872">
    <property type="term" value="F:metal ion binding"/>
    <property type="evidence" value="ECO:0007669"/>
    <property type="project" value="UniProtKB-KW"/>
</dbReference>
<evidence type="ECO:0000256" key="6">
    <source>
        <dbReference type="PROSITE-ProRule" id="PRU00433"/>
    </source>
</evidence>
<proteinExistence type="predicted"/>
<dbReference type="PANTHER" id="PTHR11961">
    <property type="entry name" value="CYTOCHROME C"/>
    <property type="match status" value="1"/>
</dbReference>
<comment type="caution">
    <text evidence="8">The sequence shown here is derived from an EMBL/GenBank/DDBJ whole genome shotgun (WGS) entry which is preliminary data.</text>
</comment>
<evidence type="ECO:0000313" key="8">
    <source>
        <dbReference type="EMBL" id="NIA71301.1"/>
    </source>
</evidence>
<keyword evidence="4" id="KW-0249">Electron transport</keyword>
<evidence type="ECO:0000256" key="1">
    <source>
        <dbReference type="ARBA" id="ARBA00022448"/>
    </source>
</evidence>
<dbReference type="AlphaFoldDB" id="A0A967F1N4"/>
<evidence type="ECO:0000256" key="4">
    <source>
        <dbReference type="ARBA" id="ARBA00022982"/>
    </source>
</evidence>
<dbReference type="InterPro" id="IPR036909">
    <property type="entry name" value="Cyt_c-like_dom_sf"/>
</dbReference>
<accession>A0A967F1N4</accession>
<dbReference type="PRINTS" id="PR00604">
    <property type="entry name" value="CYTCHRMECIAB"/>
</dbReference>